<organism evidence="1 2">
    <name type="scientific">Vibrio cholerae</name>
    <dbReference type="NCBI Taxonomy" id="666"/>
    <lineage>
        <taxon>Bacteria</taxon>
        <taxon>Pseudomonadati</taxon>
        <taxon>Pseudomonadota</taxon>
        <taxon>Gammaproteobacteria</taxon>
        <taxon>Vibrionales</taxon>
        <taxon>Vibrionaceae</taxon>
        <taxon>Vibrio</taxon>
    </lineage>
</organism>
<name>A0A656A049_VIBCL</name>
<protein>
    <submittedName>
        <fullName evidence="1">Uncharacterized protein</fullName>
    </submittedName>
</protein>
<gene>
    <name evidence="1" type="ORF">ERS013200_00753</name>
</gene>
<accession>A0A656A049</accession>
<evidence type="ECO:0000313" key="2">
    <source>
        <dbReference type="Proteomes" id="UP000041770"/>
    </source>
</evidence>
<sequence length="57" mass="5737">MTVSAISCSVAGSTLASMITSLLVSTAVEVYVSPIGFSAERTSSPVSGILRTGEANE</sequence>
<evidence type="ECO:0000313" key="1">
    <source>
        <dbReference type="EMBL" id="CSC17191.1"/>
    </source>
</evidence>
<dbReference type="AlphaFoldDB" id="A0A656A049"/>
<proteinExistence type="predicted"/>
<reference evidence="1 2" key="1">
    <citation type="submission" date="2015-07" db="EMBL/GenBank/DDBJ databases">
        <authorList>
            <consortium name="Pathogen Informatics"/>
        </authorList>
    </citation>
    <scope>NUCLEOTIDE SEQUENCE [LARGE SCALE GENOMIC DNA]</scope>
    <source>
        <strain evidence="1 2">A316</strain>
    </source>
</reference>
<dbReference type="Proteomes" id="UP000041770">
    <property type="component" value="Unassembled WGS sequence"/>
</dbReference>
<dbReference type="EMBL" id="CWQY01000003">
    <property type="protein sequence ID" value="CSC17191.1"/>
    <property type="molecule type" value="Genomic_DNA"/>
</dbReference>